<name>A0AA49GT18_9BACT</name>
<feature type="transmembrane region" description="Helical" evidence="1">
    <location>
        <begin position="253"/>
        <end position="274"/>
    </location>
</feature>
<dbReference type="AlphaFoldDB" id="A0AA49GT18"/>
<accession>A0AA49GT18</accession>
<evidence type="ECO:0000313" key="2">
    <source>
        <dbReference type="EMBL" id="WKN39138.1"/>
    </source>
</evidence>
<dbReference type="EMBL" id="CP120682">
    <property type="protein sequence ID" value="WKN39138.1"/>
    <property type="molecule type" value="Genomic_DNA"/>
</dbReference>
<proteinExistence type="predicted"/>
<keyword evidence="1" id="KW-1133">Transmembrane helix</keyword>
<keyword evidence="1" id="KW-0472">Membrane</keyword>
<reference evidence="2" key="1">
    <citation type="journal article" date="2023" name="Comput. Struct. Biotechnol. J.">
        <title>Discovery of a novel marine Bacteroidetes with a rich repertoire of carbohydrate-active enzymes.</title>
        <authorList>
            <person name="Chen B."/>
            <person name="Liu G."/>
            <person name="Chen Q."/>
            <person name="Wang H."/>
            <person name="Liu L."/>
            <person name="Tang K."/>
        </authorList>
    </citation>
    <scope>NUCLEOTIDE SEQUENCE</scope>
    <source>
        <strain evidence="2">TK19036</strain>
    </source>
</reference>
<keyword evidence="1" id="KW-0812">Transmembrane</keyword>
<protein>
    <submittedName>
        <fullName evidence="2">Uncharacterized protein</fullName>
    </submittedName>
</protein>
<organism evidence="2">
    <name type="scientific">Roseihalotalea indica</name>
    <dbReference type="NCBI Taxonomy" id="2867963"/>
    <lineage>
        <taxon>Bacteria</taxon>
        <taxon>Pseudomonadati</taxon>
        <taxon>Bacteroidota</taxon>
        <taxon>Cytophagia</taxon>
        <taxon>Cytophagales</taxon>
        <taxon>Catalimonadaceae</taxon>
        <taxon>Roseihalotalea</taxon>
    </lineage>
</organism>
<sequence length="279" mass="32101">MIRRLLQKVIPGLSSTNLHYLTQKPWVVVKEGKALEKFIFRDDHELLISRNGKVETARWEYLSEINGLLIERKKGRFLYNPSYIDRAAMIWKVDGSEHEFVTLANPNLIPDLDITSYLEKLRYKKHNILKLELEGNIWMEVERDYDTPYPVVGNKVTLNGRAFPEGSYPLMNDPRVLVIRKSRIKTILYRKSYATVAHGMLEIYQQDEEDITENDLIRINGTVPANGSYQLPNRLRISVIDGKVSAIEISRSWSVWILVVLGLGVLAAIGYFLIQSGNL</sequence>
<evidence type="ECO:0000256" key="1">
    <source>
        <dbReference type="SAM" id="Phobius"/>
    </source>
</evidence>
<gene>
    <name evidence="2" type="ORF">K4G66_10550</name>
</gene>
<reference evidence="2" key="2">
    <citation type="journal article" date="2024" name="Antonie Van Leeuwenhoek">
        <title>Roseihalotalea indica gen. nov., sp. nov., a halophilic Bacteroidetes from mesopelagic Southwest Indian Ocean with higher carbohydrate metabolic potential.</title>
        <authorList>
            <person name="Chen B."/>
            <person name="Zhang M."/>
            <person name="Lin D."/>
            <person name="Ye J."/>
            <person name="Tang K."/>
        </authorList>
    </citation>
    <scope>NUCLEOTIDE SEQUENCE</scope>
    <source>
        <strain evidence="2">TK19036</strain>
    </source>
</reference>